<dbReference type="Pfam" id="PF04233">
    <property type="entry name" value="Phage_Mu_F"/>
    <property type="match status" value="1"/>
</dbReference>
<dbReference type="NCBIfam" id="TIGR01641">
    <property type="entry name" value="phageSPP1_gp7"/>
    <property type="match status" value="1"/>
</dbReference>
<evidence type="ECO:0000313" key="3">
    <source>
        <dbReference type="Proteomes" id="UP000595016"/>
    </source>
</evidence>
<name>A0A7S9SLK9_9CAUD</name>
<gene>
    <name evidence="2" type="ORF">SIPHO4S_00034</name>
</gene>
<dbReference type="InterPro" id="IPR006528">
    <property type="entry name" value="Phage_head_morphogenesis_dom"/>
</dbReference>
<accession>A0A7S9SLK9</accession>
<proteinExistence type="predicted"/>
<feature type="domain" description="Phage head morphogenesis" evidence="1">
    <location>
        <begin position="147"/>
        <end position="251"/>
    </location>
</feature>
<dbReference type="Proteomes" id="UP000595016">
    <property type="component" value="Segment"/>
</dbReference>
<reference evidence="2 3" key="1">
    <citation type="submission" date="2020-10" db="EMBL/GenBank/DDBJ databases">
        <authorList>
            <person name="Dukhno E.A."/>
            <person name="Kornienko N.O."/>
            <person name="Shybanov S.R."/>
            <person name="Kharina A.V."/>
            <person name="Budzanivska I.G."/>
        </authorList>
    </citation>
    <scope>NUCLEOTIDE SEQUENCE [LARGE SCALE GENOMIC DNA]</scope>
</reference>
<organism evidence="2 3">
    <name type="scientific">Serratia phage Tsm2</name>
    <dbReference type="NCBI Taxonomy" id="2787014"/>
    <lineage>
        <taxon>Viruses</taxon>
        <taxon>Duplodnaviria</taxon>
        <taxon>Heunggongvirae</taxon>
        <taxon>Uroviricota</taxon>
        <taxon>Caudoviricetes</taxon>
        <taxon>Sarkviridae</taxon>
        <taxon>Otakuvirus</taxon>
        <taxon>Otakuvirus Tsm2</taxon>
    </lineage>
</organism>
<protein>
    <submittedName>
        <fullName evidence="2">Putative head morphogenesis protein</fullName>
    </submittedName>
</protein>
<sequence length="349" mass="38601">MSLTSAFISHQIWLQRNASHEVNELVPFLGQMRNEVRAKVLGFGDDSRTRARLTVMLRELEDVLYGLTGEWSDTLQADLKELAAYESKWTAETLAQNVTANFTTPTPEQVWSAVKWSPIALGDKPSDLFGMMKDWGDSEVSRLVTGVKSGFVQGMTTREIVKQVIGPGGLADVSARNAATVVRTALNHVSTQAKEITYQKNADVVIGYELVVTLDSRTSAICRGWPPGKVYKPDDKFRPQPPFHPNCRTTTAPAISKDYDFLDAGAKRAARGADGGMQVDADTSYYQFLRQQPAWFQDEALGPVRGKIFRNAGMTPEEFRAASVDGFGRPLTLKEMADADARVAEYLKQ</sequence>
<dbReference type="InterPro" id="IPR017029">
    <property type="entry name" value="Phage_head_put"/>
</dbReference>
<evidence type="ECO:0000259" key="1">
    <source>
        <dbReference type="Pfam" id="PF04233"/>
    </source>
</evidence>
<dbReference type="PIRSF" id="PIRSF034565">
    <property type="entry name" value="UCP034565"/>
    <property type="match status" value="1"/>
</dbReference>
<keyword evidence="3" id="KW-1185">Reference proteome</keyword>
<dbReference type="EMBL" id="MW082583">
    <property type="protein sequence ID" value="QPI13730.1"/>
    <property type="molecule type" value="Genomic_DNA"/>
</dbReference>
<evidence type="ECO:0000313" key="2">
    <source>
        <dbReference type="EMBL" id="QPI13730.1"/>
    </source>
</evidence>